<comment type="caution">
    <text evidence="1">The sequence shown here is derived from an EMBL/GenBank/DDBJ whole genome shotgun (WGS) entry which is preliminary data.</text>
</comment>
<dbReference type="GO" id="GO:0009086">
    <property type="term" value="P:methionine biosynthetic process"/>
    <property type="evidence" value="ECO:0007669"/>
    <property type="project" value="InterPro"/>
</dbReference>
<dbReference type="EMBL" id="JAUHHV010000001">
    <property type="protein sequence ID" value="KAK1435818.1"/>
    <property type="molecule type" value="Genomic_DNA"/>
</dbReference>
<dbReference type="PANTHER" id="PTHR43379:SF1">
    <property type="entry name" value="CYSTATHIONINE GAMMA-SYNTHASE 1, CHLOROPLASTIC-RELATED"/>
    <property type="match status" value="1"/>
</dbReference>
<dbReference type="InterPro" id="IPR015421">
    <property type="entry name" value="PyrdxlP-dep_Trfase_major"/>
</dbReference>
<dbReference type="AlphaFoldDB" id="A0AAD8LA14"/>
<organism evidence="1 2">
    <name type="scientific">Tagetes erecta</name>
    <name type="common">African marigold</name>
    <dbReference type="NCBI Taxonomy" id="13708"/>
    <lineage>
        <taxon>Eukaryota</taxon>
        <taxon>Viridiplantae</taxon>
        <taxon>Streptophyta</taxon>
        <taxon>Embryophyta</taxon>
        <taxon>Tracheophyta</taxon>
        <taxon>Spermatophyta</taxon>
        <taxon>Magnoliopsida</taxon>
        <taxon>eudicotyledons</taxon>
        <taxon>Gunneridae</taxon>
        <taxon>Pentapetalae</taxon>
        <taxon>asterids</taxon>
        <taxon>campanulids</taxon>
        <taxon>Asterales</taxon>
        <taxon>Asteraceae</taxon>
        <taxon>Asteroideae</taxon>
        <taxon>Heliantheae alliance</taxon>
        <taxon>Tageteae</taxon>
        <taxon>Tagetes</taxon>
    </lineage>
</organism>
<gene>
    <name evidence="1" type="ORF">QVD17_01587</name>
</gene>
<evidence type="ECO:0000313" key="1">
    <source>
        <dbReference type="EMBL" id="KAK1435818.1"/>
    </source>
</evidence>
<evidence type="ECO:0000313" key="2">
    <source>
        <dbReference type="Proteomes" id="UP001229421"/>
    </source>
</evidence>
<proteinExistence type="predicted"/>
<name>A0AAD8LA14_TARER</name>
<dbReference type="GO" id="GO:0009507">
    <property type="term" value="C:chloroplast"/>
    <property type="evidence" value="ECO:0007669"/>
    <property type="project" value="TreeGrafter"/>
</dbReference>
<accession>A0AAD8LA14</accession>
<dbReference type="PANTHER" id="PTHR43379">
    <property type="entry name" value="CYSTATHIONINE GAMMA-SYNTHASE"/>
    <property type="match status" value="1"/>
</dbReference>
<keyword evidence="2" id="KW-1185">Reference proteome</keyword>
<reference evidence="1" key="1">
    <citation type="journal article" date="2023" name="bioRxiv">
        <title>Improved chromosome-level genome assembly for marigold (Tagetes erecta).</title>
        <authorList>
            <person name="Jiang F."/>
            <person name="Yuan L."/>
            <person name="Wang S."/>
            <person name="Wang H."/>
            <person name="Xu D."/>
            <person name="Wang A."/>
            <person name="Fan W."/>
        </authorList>
    </citation>
    <scope>NUCLEOTIDE SEQUENCE</scope>
    <source>
        <strain evidence="1">WSJ</strain>
        <tissue evidence="1">Leaf</tissue>
    </source>
</reference>
<dbReference type="GO" id="GO:0003962">
    <property type="term" value="F:cystathionine gamma-synthase activity"/>
    <property type="evidence" value="ECO:0007669"/>
    <property type="project" value="InterPro"/>
</dbReference>
<dbReference type="Proteomes" id="UP001229421">
    <property type="component" value="Unassembled WGS sequence"/>
</dbReference>
<sequence>MTKAPIQNFADFHFCPYGRYFVSDIIERVPHQLLSWLQSGTEPILMFWSKGGCIREGSKDSCSRGGVRRPMATIALIDDSIRTKKATITNSPFNKTRFEVIQFEDVENVRTLHLLNGDGVLAIHAGERLVRGIITDAITTPMVITFAYVFKKTIELIDFKHHVSFEDGCYRNPTTEVLENKIRHCYDGGHIVTTTDCYRKTKYLDGHNDVLAGCISNSTKIISQMRNAHHVLGGSLNHIIGQGKNWLTMYRCLVPADLTVDLFM</sequence>
<dbReference type="Gene3D" id="3.40.640.10">
    <property type="entry name" value="Type I PLP-dependent aspartate aminotransferase-like (Major domain)"/>
    <property type="match status" value="1"/>
</dbReference>
<dbReference type="InterPro" id="IPR044639">
    <property type="entry name" value="CGS1/2"/>
</dbReference>
<protein>
    <submittedName>
        <fullName evidence="1">Uncharacterized protein</fullName>
    </submittedName>
</protein>